<reference evidence="1" key="1">
    <citation type="submission" date="2013-05" db="EMBL/GenBank/DDBJ databases">
        <authorList>
            <person name="Harkins D.M."/>
            <person name="Durkin A.S."/>
            <person name="Brinkac L.M."/>
            <person name="Haft D.H."/>
            <person name="Selengut J.D."/>
            <person name="Sanka R."/>
            <person name="DePew J."/>
            <person name="Purushe J."/>
            <person name="Hartskeerl R.A."/>
            <person name="Ahmed A."/>
            <person name="van der Linden H."/>
            <person name="Goris M.G.A."/>
            <person name="Vinetz J.M."/>
            <person name="Sutton G.G."/>
            <person name="Nierman W.C."/>
            <person name="Fouts D.E."/>
        </authorList>
    </citation>
    <scope>NUCLEOTIDE SEQUENCE [LARGE SCALE GENOMIC DNA]</scope>
    <source>
        <strain evidence="1">5399</strain>
    </source>
</reference>
<accession>T0F893</accession>
<comment type="caution">
    <text evidence="1">The sequence shown here is derived from an EMBL/GenBank/DDBJ whole genome shotgun (WGS) entry which is preliminary data.</text>
</comment>
<dbReference type="EMBL" id="AHMO02000008">
    <property type="protein sequence ID" value="EQA44116.1"/>
    <property type="molecule type" value="Genomic_DNA"/>
</dbReference>
<protein>
    <submittedName>
        <fullName evidence="1">Uncharacterized protein</fullName>
    </submittedName>
</protein>
<evidence type="ECO:0000313" key="1">
    <source>
        <dbReference type="EMBL" id="EQA44116.1"/>
    </source>
</evidence>
<dbReference type="Proteomes" id="UP000015454">
    <property type="component" value="Unassembled WGS sequence"/>
</dbReference>
<sequence length="64" mass="7675">MSLEKHRIYIKHLVYYKFSEFYLFVIKVLNGDLNFLPRELKSYLNSVSYLFILVPLLKMKESAA</sequence>
<keyword evidence="2" id="KW-1185">Reference proteome</keyword>
<evidence type="ECO:0000313" key="2">
    <source>
        <dbReference type="Proteomes" id="UP000015454"/>
    </source>
</evidence>
<organism evidence="1 2">
    <name type="scientific">Leptospira broomii serovar Hurstbridge str. 5399</name>
    <dbReference type="NCBI Taxonomy" id="1049789"/>
    <lineage>
        <taxon>Bacteria</taxon>
        <taxon>Pseudomonadati</taxon>
        <taxon>Spirochaetota</taxon>
        <taxon>Spirochaetia</taxon>
        <taxon>Leptospirales</taxon>
        <taxon>Leptospiraceae</taxon>
        <taxon>Leptospira</taxon>
    </lineage>
</organism>
<gene>
    <name evidence="1" type="ORF">LEP1GSC050_3221</name>
</gene>
<dbReference type="AlphaFoldDB" id="T0F893"/>
<proteinExistence type="predicted"/>
<name>T0F893_9LEPT</name>